<organism evidence="4 5">
    <name type="scientific">Kordia aestuariivivens</name>
    <dbReference type="NCBI Taxonomy" id="2759037"/>
    <lineage>
        <taxon>Bacteria</taxon>
        <taxon>Pseudomonadati</taxon>
        <taxon>Bacteroidota</taxon>
        <taxon>Flavobacteriia</taxon>
        <taxon>Flavobacteriales</taxon>
        <taxon>Flavobacteriaceae</taxon>
        <taxon>Kordia</taxon>
    </lineage>
</organism>
<reference evidence="4 5" key="1">
    <citation type="submission" date="2020-07" db="EMBL/GenBank/DDBJ databases">
        <title>Description of Kordia aestuariivivens sp. nov., isolated from a tidal flat.</title>
        <authorList>
            <person name="Park S."/>
            <person name="Yoon J.-H."/>
        </authorList>
    </citation>
    <scope>NUCLEOTIDE SEQUENCE [LARGE SCALE GENOMIC DNA]</scope>
    <source>
        <strain evidence="4 5">YSTF-M3</strain>
    </source>
</reference>
<keyword evidence="1 2" id="KW-0732">Signal</keyword>
<dbReference type="Proteomes" id="UP000619238">
    <property type="component" value="Unassembled WGS sequence"/>
</dbReference>
<evidence type="ECO:0000313" key="4">
    <source>
        <dbReference type="EMBL" id="MBC8754958.1"/>
    </source>
</evidence>
<dbReference type="Pfam" id="PF18962">
    <property type="entry name" value="Por_Secre_tail"/>
    <property type="match status" value="1"/>
</dbReference>
<comment type="caution">
    <text evidence="4">The sequence shown here is derived from an EMBL/GenBank/DDBJ whole genome shotgun (WGS) entry which is preliminary data.</text>
</comment>
<name>A0ABR7Q948_9FLAO</name>
<accession>A0ABR7Q948</accession>
<sequence length="495" mass="51145">MKLKLYFFLYLLCLPILMSAQFTQIASDIDGEFSFDESGGAVAISANGTIVAIGAIANDGNGTLSGHVRVFEKIGPAWTQIGNDIDGEFPDDQSGVSVAINDAGTIVAIGAARNDGTATNAGHVRVYQNIGGTWTQIGSDINGEAAEDRFGISVSLNASGNILAVGADLNDGAGSTAGHVRVYNNIGGTWTQIGSDIDGETMDSFSGASVSLNDAGDIVAIGAFGNNSFAGHVRVYQNTGGTWTQVGADIDGEAAGDRSGSSVSINGTGNILAIGAFLNNSQQGHVRIYENSGGTWTQVGADINGENSGDRAGGSVSLNNDGTIVAIGAVANDGDGLGLSSGHVRVFENIGGTWTQVHSDVDAETSGDTFGRSVSISNNGGIFASGANQNDGNGSNAGHVRVFQNPSILNIEEVSFASQIFLSPNPASGKTTLKFNTSLKDIKVSLYDLTGNLVKTLNDHQTDLMYLDIANLAQGMYFVQIRSESKKAVLKLIIK</sequence>
<feature type="chain" id="PRO_5046068786" evidence="2">
    <location>
        <begin position="21"/>
        <end position="495"/>
    </location>
</feature>
<dbReference type="RefSeq" id="WP_187562008.1">
    <property type="nucleotide sequence ID" value="NZ_JACGWS010000005.1"/>
</dbReference>
<keyword evidence="5" id="KW-1185">Reference proteome</keyword>
<dbReference type="Gene3D" id="2.60.120.380">
    <property type="match status" value="1"/>
</dbReference>
<dbReference type="PANTHER" id="PTHR36220">
    <property type="entry name" value="UNNAMED PRODUCT"/>
    <property type="match status" value="1"/>
</dbReference>
<proteinExistence type="predicted"/>
<dbReference type="NCBIfam" id="TIGR04183">
    <property type="entry name" value="Por_Secre_tail"/>
    <property type="match status" value="1"/>
</dbReference>
<feature type="domain" description="Secretion system C-terminal sorting" evidence="3">
    <location>
        <begin position="424"/>
        <end position="494"/>
    </location>
</feature>
<dbReference type="InterPro" id="IPR015915">
    <property type="entry name" value="Kelch-typ_b-propeller"/>
</dbReference>
<protein>
    <submittedName>
        <fullName evidence="4">T9SS type A sorting domain-containing protein</fullName>
    </submittedName>
</protein>
<dbReference type="InterPro" id="IPR011043">
    <property type="entry name" value="Gal_Oxase/kelch_b-propeller"/>
</dbReference>
<dbReference type="SUPFAM" id="SSF50965">
    <property type="entry name" value="Galactose oxidase, central domain"/>
    <property type="match status" value="2"/>
</dbReference>
<evidence type="ECO:0000313" key="5">
    <source>
        <dbReference type="Proteomes" id="UP000619238"/>
    </source>
</evidence>
<dbReference type="PANTHER" id="PTHR36220:SF1">
    <property type="entry name" value="GAMMA TUBULIN COMPLEX COMPONENT C-TERMINAL DOMAIN-CONTAINING PROTEIN"/>
    <property type="match status" value="1"/>
</dbReference>
<evidence type="ECO:0000256" key="1">
    <source>
        <dbReference type="ARBA" id="ARBA00022729"/>
    </source>
</evidence>
<gene>
    <name evidence="4" type="ORF">H2O64_09770</name>
</gene>
<dbReference type="InterPro" id="IPR026444">
    <property type="entry name" value="Secre_tail"/>
</dbReference>
<dbReference type="EMBL" id="JACGWS010000005">
    <property type="protein sequence ID" value="MBC8754958.1"/>
    <property type="molecule type" value="Genomic_DNA"/>
</dbReference>
<evidence type="ECO:0000256" key="2">
    <source>
        <dbReference type="SAM" id="SignalP"/>
    </source>
</evidence>
<feature type="signal peptide" evidence="2">
    <location>
        <begin position="1"/>
        <end position="20"/>
    </location>
</feature>
<evidence type="ECO:0000259" key="3">
    <source>
        <dbReference type="Pfam" id="PF18962"/>
    </source>
</evidence>
<dbReference type="Gene3D" id="2.120.10.80">
    <property type="entry name" value="Kelch-type beta propeller"/>
    <property type="match status" value="1"/>
</dbReference>